<protein>
    <recommendedName>
        <fullName evidence="3">DUF2970 domain-containing protein</fullName>
    </recommendedName>
</protein>
<evidence type="ECO:0000256" key="1">
    <source>
        <dbReference type="SAM" id="Phobius"/>
    </source>
</evidence>
<evidence type="ECO:0008006" key="3">
    <source>
        <dbReference type="Google" id="ProtNLM"/>
    </source>
</evidence>
<sequence>MTTEKTDNQKKITAFSFMGSIIAAWFGVQSKSNRERDFEQGKFHHFVIGGITFAVLFVLFVVGIVKVVMHFAGV</sequence>
<feature type="transmembrane region" description="Helical" evidence="1">
    <location>
        <begin position="12"/>
        <end position="28"/>
    </location>
</feature>
<dbReference type="Pfam" id="PF11174">
    <property type="entry name" value="DUF2970"/>
    <property type="match status" value="1"/>
</dbReference>
<dbReference type="EMBL" id="UOFE01000003">
    <property type="protein sequence ID" value="VAW50502.1"/>
    <property type="molecule type" value="Genomic_DNA"/>
</dbReference>
<organism evidence="2">
    <name type="scientific">hydrothermal vent metagenome</name>
    <dbReference type="NCBI Taxonomy" id="652676"/>
    <lineage>
        <taxon>unclassified sequences</taxon>
        <taxon>metagenomes</taxon>
        <taxon>ecological metagenomes</taxon>
    </lineage>
</organism>
<gene>
    <name evidence="2" type="ORF">MNBD_GAMMA05-905</name>
</gene>
<dbReference type="InterPro" id="IPR021344">
    <property type="entry name" value="DUF2970"/>
</dbReference>
<evidence type="ECO:0000313" key="2">
    <source>
        <dbReference type="EMBL" id="VAW50502.1"/>
    </source>
</evidence>
<keyword evidence="1" id="KW-0812">Transmembrane</keyword>
<keyword evidence="1" id="KW-1133">Transmembrane helix</keyword>
<reference evidence="2" key="1">
    <citation type="submission" date="2018-06" db="EMBL/GenBank/DDBJ databases">
        <authorList>
            <person name="Zhirakovskaya E."/>
        </authorList>
    </citation>
    <scope>NUCLEOTIDE SEQUENCE</scope>
</reference>
<name>A0A3B0WGT1_9ZZZZ</name>
<feature type="transmembrane region" description="Helical" evidence="1">
    <location>
        <begin position="48"/>
        <end position="69"/>
    </location>
</feature>
<proteinExistence type="predicted"/>
<accession>A0A3B0WGT1</accession>
<dbReference type="AlphaFoldDB" id="A0A3B0WGT1"/>
<keyword evidence="1" id="KW-0472">Membrane</keyword>